<reference evidence="1" key="1">
    <citation type="journal article" date="2015" name="Nature">
        <title>Complex archaea that bridge the gap between prokaryotes and eukaryotes.</title>
        <authorList>
            <person name="Spang A."/>
            <person name="Saw J.H."/>
            <person name="Jorgensen S.L."/>
            <person name="Zaremba-Niedzwiedzka K."/>
            <person name="Martijn J."/>
            <person name="Lind A.E."/>
            <person name="van Eijk R."/>
            <person name="Schleper C."/>
            <person name="Guy L."/>
            <person name="Ettema T.J."/>
        </authorList>
    </citation>
    <scope>NUCLEOTIDE SEQUENCE</scope>
</reference>
<name>A0A0F8ZZE5_9ZZZZ</name>
<sequence>MTNANINGAAAAEILNDQGYAARPSLDTEASFMLTWPKAADGAENRAILDEAADTLEQLGIDAELAGLTYTDITTTARYRLHRS</sequence>
<gene>
    <name evidence="1" type="ORF">LCGC14_2634810</name>
</gene>
<dbReference type="AlphaFoldDB" id="A0A0F8ZZE5"/>
<organism evidence="1">
    <name type="scientific">marine sediment metagenome</name>
    <dbReference type="NCBI Taxonomy" id="412755"/>
    <lineage>
        <taxon>unclassified sequences</taxon>
        <taxon>metagenomes</taxon>
        <taxon>ecological metagenomes</taxon>
    </lineage>
</organism>
<protein>
    <submittedName>
        <fullName evidence="1">Uncharacterized protein</fullName>
    </submittedName>
</protein>
<evidence type="ECO:0000313" key="1">
    <source>
        <dbReference type="EMBL" id="KKK99233.1"/>
    </source>
</evidence>
<comment type="caution">
    <text evidence="1">The sequence shown here is derived from an EMBL/GenBank/DDBJ whole genome shotgun (WGS) entry which is preliminary data.</text>
</comment>
<accession>A0A0F8ZZE5</accession>
<proteinExistence type="predicted"/>
<dbReference type="EMBL" id="LAZR01045290">
    <property type="protein sequence ID" value="KKK99233.1"/>
    <property type="molecule type" value="Genomic_DNA"/>
</dbReference>